<gene>
    <name evidence="1" type="ordered locus">Rvan_1885</name>
</gene>
<dbReference type="OrthoDB" id="8548152at2"/>
<accession>E3I089</accession>
<dbReference type="NCBIfam" id="TIGR02620">
    <property type="entry name" value="cas_VVA1548"/>
    <property type="match status" value="1"/>
</dbReference>
<evidence type="ECO:0000313" key="1">
    <source>
        <dbReference type="EMBL" id="ADP71124.1"/>
    </source>
</evidence>
<evidence type="ECO:0000313" key="2">
    <source>
        <dbReference type="Proteomes" id="UP000001399"/>
    </source>
</evidence>
<sequence>MATYFVTRHEGAIDWALRKGIEAQLVTHLDPSKIEKGDVVLGTLPVQIIAQINERGARYLHLEMSLPADQRGIALTADDMERLGAQLIEYEARRISEN</sequence>
<dbReference type="eggNOG" id="ENOG5032ZF3">
    <property type="taxonomic scope" value="Bacteria"/>
</dbReference>
<reference evidence="2" key="1">
    <citation type="journal article" date="2011" name="J. Bacteriol.">
        <title>Genome sequences of eight morphologically diverse alphaproteobacteria.</title>
        <authorList>
            <consortium name="US DOE Joint Genome Institute"/>
            <person name="Brown P.J."/>
            <person name="Kysela D.T."/>
            <person name="Buechlein A."/>
            <person name="Hemmerich C."/>
            <person name="Brun Y.V."/>
        </authorList>
    </citation>
    <scope>NUCLEOTIDE SEQUENCE [LARGE SCALE GENOMIC DNA]</scope>
    <source>
        <strain evidence="2">ATCC 17100 / ATH 3.1.1 / DSM 162 / LMG 4299</strain>
    </source>
</reference>
<proteinExistence type="predicted"/>
<name>E3I089_RHOVT</name>
<dbReference type="EMBL" id="CP002292">
    <property type="protein sequence ID" value="ADP71124.1"/>
    <property type="molecule type" value="Genomic_DNA"/>
</dbReference>
<protein>
    <submittedName>
        <fullName evidence="1">CRISPR-associated protein, VVA1548 family</fullName>
    </submittedName>
</protein>
<dbReference type="Proteomes" id="UP000001399">
    <property type="component" value="Chromosome"/>
</dbReference>
<keyword evidence="2" id="KW-1185">Reference proteome</keyword>
<dbReference type="HOGENOM" id="CLU_182289_0_0_5"/>
<dbReference type="AlphaFoldDB" id="E3I089"/>
<dbReference type="Pfam" id="PF09652">
    <property type="entry name" value="Cas_VVA1548"/>
    <property type="match status" value="1"/>
</dbReference>
<organism evidence="1 2">
    <name type="scientific">Rhodomicrobium vannielii (strain ATCC 17100 / DSM 162 / LMG 4299 / NCIMB 10020 / ATH 3.1.1)</name>
    <dbReference type="NCBI Taxonomy" id="648757"/>
    <lineage>
        <taxon>Bacteria</taxon>
        <taxon>Pseudomonadati</taxon>
        <taxon>Pseudomonadota</taxon>
        <taxon>Alphaproteobacteria</taxon>
        <taxon>Hyphomicrobiales</taxon>
        <taxon>Hyphomicrobiaceae</taxon>
        <taxon>Rhodomicrobium</taxon>
    </lineage>
</organism>
<dbReference type="KEGG" id="rva:Rvan_1885"/>
<dbReference type="STRING" id="648757.Rvan_1885"/>
<dbReference type="InterPro" id="IPR013443">
    <property type="entry name" value="CRISPR-assoc_prot_Csx16"/>
</dbReference>